<dbReference type="SUPFAM" id="SSF57850">
    <property type="entry name" value="RING/U-box"/>
    <property type="match status" value="1"/>
</dbReference>
<feature type="region of interest" description="Disordered" evidence="9">
    <location>
        <begin position="1"/>
        <end position="21"/>
    </location>
</feature>
<reference evidence="12" key="1">
    <citation type="journal article" date="2011" name="Genome Biol.">
        <title>Comparative genomics of the social amoebae Dictyostelium discoideum and Dictyostelium purpureum.</title>
        <authorList>
            <consortium name="US DOE Joint Genome Institute (JGI-PGF)"/>
            <person name="Sucgang R."/>
            <person name="Kuo A."/>
            <person name="Tian X."/>
            <person name="Salerno W."/>
            <person name="Parikh A."/>
            <person name="Feasley C.L."/>
            <person name="Dalin E."/>
            <person name="Tu H."/>
            <person name="Huang E."/>
            <person name="Barry K."/>
            <person name="Lindquist E."/>
            <person name="Shapiro H."/>
            <person name="Bruce D."/>
            <person name="Schmutz J."/>
            <person name="Salamov A."/>
            <person name="Fey P."/>
            <person name="Gaudet P."/>
            <person name="Anjard C."/>
            <person name="Babu M.M."/>
            <person name="Basu S."/>
            <person name="Bushmanova Y."/>
            <person name="van der Wel H."/>
            <person name="Katoh-Kurasawa M."/>
            <person name="Dinh C."/>
            <person name="Coutinho P.M."/>
            <person name="Saito T."/>
            <person name="Elias M."/>
            <person name="Schaap P."/>
            <person name="Kay R.R."/>
            <person name="Henrissat B."/>
            <person name="Eichinger L."/>
            <person name="Rivero F."/>
            <person name="Putnam N.H."/>
            <person name="West C.M."/>
            <person name="Loomis W.F."/>
            <person name="Chisholm R.L."/>
            <person name="Shaulsky G."/>
            <person name="Strassmann J.E."/>
            <person name="Queller D.C."/>
            <person name="Kuspa A."/>
            <person name="Grigoriev I.V."/>
        </authorList>
    </citation>
    <scope>NUCLEOTIDE SEQUENCE [LARGE SCALE GENOMIC DNA]</scope>
    <source>
        <strain evidence="12">QSDP1</strain>
    </source>
</reference>
<organism evidence="11 12">
    <name type="scientific">Dictyostelium purpureum</name>
    <name type="common">Slime mold</name>
    <dbReference type="NCBI Taxonomy" id="5786"/>
    <lineage>
        <taxon>Eukaryota</taxon>
        <taxon>Amoebozoa</taxon>
        <taxon>Evosea</taxon>
        <taxon>Eumycetozoa</taxon>
        <taxon>Dictyostelia</taxon>
        <taxon>Dictyosteliales</taxon>
        <taxon>Dictyosteliaceae</taxon>
        <taxon>Dictyostelium</taxon>
    </lineage>
</organism>
<protein>
    <recommendedName>
        <fullName evidence="10">RING-type domain-containing protein</fullName>
    </recommendedName>
</protein>
<dbReference type="PANTHER" id="PTHR10131:SF69">
    <property type="entry name" value="TNF RECEPTOR-ASSOCIATED FACTOR FAMILY PROTEIN DDB_G0273435_DDB_G0273505"/>
    <property type="match status" value="1"/>
</dbReference>
<evidence type="ECO:0000256" key="2">
    <source>
        <dbReference type="ARBA" id="ARBA00004496"/>
    </source>
</evidence>
<comment type="subcellular location">
    <subcellularLocation>
        <location evidence="2">Cytoplasm</location>
    </subcellularLocation>
</comment>
<evidence type="ECO:0000256" key="7">
    <source>
        <dbReference type="ARBA" id="ARBA00022833"/>
    </source>
</evidence>
<dbReference type="RefSeq" id="XP_003286005.1">
    <property type="nucleotide sequence ID" value="XM_003285957.1"/>
</dbReference>
<feature type="domain" description="RING-type" evidence="10">
    <location>
        <begin position="49"/>
        <end position="92"/>
    </location>
</feature>
<evidence type="ECO:0000256" key="4">
    <source>
        <dbReference type="ARBA" id="ARBA00022723"/>
    </source>
</evidence>
<dbReference type="OrthoDB" id="26354at2759"/>
<evidence type="ECO:0000256" key="9">
    <source>
        <dbReference type="SAM" id="MobiDB-lite"/>
    </source>
</evidence>
<dbReference type="PANTHER" id="PTHR10131">
    <property type="entry name" value="TNF RECEPTOR ASSOCIATED FACTOR"/>
    <property type="match status" value="1"/>
</dbReference>
<accession>F0ZF14</accession>
<keyword evidence="6 8" id="KW-0863">Zinc-finger</keyword>
<dbReference type="VEuPathDB" id="AmoebaDB:DICPUDRAFT_149932"/>
<proteinExistence type="predicted"/>
<dbReference type="PROSITE" id="PS50089">
    <property type="entry name" value="ZF_RING_2"/>
    <property type="match status" value="1"/>
</dbReference>
<dbReference type="EMBL" id="GL870999">
    <property type="protein sequence ID" value="EGC37441.1"/>
    <property type="molecule type" value="Genomic_DNA"/>
</dbReference>
<name>F0ZF14_DICPU</name>
<gene>
    <name evidence="11" type="ORF">DICPUDRAFT_149932</name>
</gene>
<keyword evidence="3" id="KW-0963">Cytoplasm</keyword>
<feature type="compositionally biased region" description="Basic and acidic residues" evidence="9">
    <location>
        <begin position="1"/>
        <end position="10"/>
    </location>
</feature>
<sequence>MAKKSIEKKKPVQTTPQQKEEDGSINLKLNYTIDEIVVDFESFDKKYECNVCCNYILDTNIRVARQCPKGHYVCMECWERILKSKKECPHCRTKVESVPALSRNIFLENEFNELLVHCPFSKEGLVKNGLSFNITTSTNDNIKINKICDCKVKFKDLDNHLRNKCHRIIKCCCGAYFKKENHPDHIKQCPESKISCENCLKPISKSLYENHKTECSEFFIGQIKALQKCNFPDCNIELPMYQMGKHMESHVNSLYTMIKDLSIRIDENKLDHQKFPDEYSYQNEEKYLQIVKENKILREKIENNEMVGVWTIQDYRISNFITSKSFNMSDLRFKVKLG</sequence>
<keyword evidence="7" id="KW-0862">Zinc</keyword>
<evidence type="ECO:0000259" key="10">
    <source>
        <dbReference type="PROSITE" id="PS50089"/>
    </source>
</evidence>
<dbReference type="InterPro" id="IPR001841">
    <property type="entry name" value="Znf_RING"/>
</dbReference>
<keyword evidence="12" id="KW-1185">Reference proteome</keyword>
<keyword evidence="4" id="KW-0479">Metal-binding</keyword>
<dbReference type="AlphaFoldDB" id="F0ZF14"/>
<dbReference type="KEGG" id="dpp:DICPUDRAFT_149932"/>
<evidence type="ECO:0000256" key="3">
    <source>
        <dbReference type="ARBA" id="ARBA00022490"/>
    </source>
</evidence>
<evidence type="ECO:0000256" key="8">
    <source>
        <dbReference type="PROSITE-ProRule" id="PRU00175"/>
    </source>
</evidence>
<evidence type="ECO:0000313" key="12">
    <source>
        <dbReference type="Proteomes" id="UP000001064"/>
    </source>
</evidence>
<evidence type="ECO:0000313" key="11">
    <source>
        <dbReference type="EMBL" id="EGC37441.1"/>
    </source>
</evidence>
<dbReference type="Gene3D" id="3.30.40.10">
    <property type="entry name" value="Zinc/RING finger domain, C3HC4 (zinc finger)"/>
    <property type="match status" value="1"/>
</dbReference>
<evidence type="ECO:0000256" key="5">
    <source>
        <dbReference type="ARBA" id="ARBA00022737"/>
    </source>
</evidence>
<dbReference type="eggNOG" id="ENOG502RBHI">
    <property type="taxonomic scope" value="Eukaryota"/>
</dbReference>
<dbReference type="STRING" id="5786.F0ZF14"/>
<dbReference type="GO" id="GO:0008270">
    <property type="term" value="F:zinc ion binding"/>
    <property type="evidence" value="ECO:0007669"/>
    <property type="project" value="UniProtKB-KW"/>
</dbReference>
<dbReference type="InterPro" id="IPR013083">
    <property type="entry name" value="Znf_RING/FYVE/PHD"/>
</dbReference>
<evidence type="ECO:0000256" key="1">
    <source>
        <dbReference type="ARBA" id="ARBA00003051"/>
    </source>
</evidence>
<dbReference type="GO" id="GO:0005737">
    <property type="term" value="C:cytoplasm"/>
    <property type="evidence" value="ECO:0000318"/>
    <property type="project" value="GO_Central"/>
</dbReference>
<dbReference type="InParanoid" id="F0ZF14"/>
<keyword evidence="5" id="KW-0677">Repeat</keyword>
<dbReference type="Proteomes" id="UP000001064">
    <property type="component" value="Unassembled WGS sequence"/>
</dbReference>
<evidence type="ECO:0000256" key="6">
    <source>
        <dbReference type="ARBA" id="ARBA00022771"/>
    </source>
</evidence>
<dbReference type="GeneID" id="10499801"/>
<comment type="function">
    <text evidence="1">Probable adapter protein and signal transducer that links members of the tumor necrosis factor receptor family to different signaling pathways by association with the receptor cytoplasmic domain and kinases.</text>
</comment>